<dbReference type="Proteomes" id="UP000026961">
    <property type="component" value="Chromosome 2"/>
</dbReference>
<feature type="region of interest" description="Disordered" evidence="1">
    <location>
        <begin position="1"/>
        <end position="28"/>
    </location>
</feature>
<sequence length="75" mass="8360">MREREQRFRKKQGDDQRGSEKKKDNMDDRIVLVPSSGLESTLQLLQLWINPYAGAPQGIAAGGRGRLPHGLMGAQ</sequence>
<dbReference type="HOGENOM" id="CLU_2675092_0_0_1"/>
<protein>
    <submittedName>
        <fullName evidence="2">Uncharacterized protein</fullName>
    </submittedName>
</protein>
<accession>A0A0D9YTI4</accession>
<proteinExistence type="predicted"/>
<reference evidence="2" key="2">
    <citation type="submission" date="2018-05" db="EMBL/GenBank/DDBJ databases">
        <title>OgluRS3 (Oryza glumaepatula Reference Sequence Version 3).</title>
        <authorList>
            <person name="Zhang J."/>
            <person name="Kudrna D."/>
            <person name="Lee S."/>
            <person name="Talag J."/>
            <person name="Welchert J."/>
            <person name="Wing R.A."/>
        </authorList>
    </citation>
    <scope>NUCLEOTIDE SEQUENCE [LARGE SCALE GENOMIC DNA]</scope>
</reference>
<dbReference type="EnsemblPlants" id="OGLUM02G20490.1">
    <property type="protein sequence ID" value="OGLUM02G20490.1"/>
    <property type="gene ID" value="OGLUM02G20490"/>
</dbReference>
<organism evidence="2">
    <name type="scientific">Oryza glumipatula</name>
    <dbReference type="NCBI Taxonomy" id="40148"/>
    <lineage>
        <taxon>Eukaryota</taxon>
        <taxon>Viridiplantae</taxon>
        <taxon>Streptophyta</taxon>
        <taxon>Embryophyta</taxon>
        <taxon>Tracheophyta</taxon>
        <taxon>Spermatophyta</taxon>
        <taxon>Magnoliopsida</taxon>
        <taxon>Liliopsida</taxon>
        <taxon>Poales</taxon>
        <taxon>Poaceae</taxon>
        <taxon>BOP clade</taxon>
        <taxon>Oryzoideae</taxon>
        <taxon>Oryzeae</taxon>
        <taxon>Oryzinae</taxon>
        <taxon>Oryza</taxon>
    </lineage>
</organism>
<evidence type="ECO:0000313" key="3">
    <source>
        <dbReference type="Proteomes" id="UP000026961"/>
    </source>
</evidence>
<name>A0A0D9YTI4_9ORYZ</name>
<evidence type="ECO:0000256" key="1">
    <source>
        <dbReference type="SAM" id="MobiDB-lite"/>
    </source>
</evidence>
<dbReference type="Gramene" id="OGLUM02G20490.1">
    <property type="protein sequence ID" value="OGLUM02G20490.1"/>
    <property type="gene ID" value="OGLUM02G20490"/>
</dbReference>
<keyword evidence="3" id="KW-1185">Reference proteome</keyword>
<evidence type="ECO:0000313" key="2">
    <source>
        <dbReference type="EnsemblPlants" id="OGLUM02G20490.1"/>
    </source>
</evidence>
<reference evidence="2" key="1">
    <citation type="submission" date="2015-04" db="UniProtKB">
        <authorList>
            <consortium name="EnsemblPlants"/>
        </authorList>
    </citation>
    <scope>IDENTIFICATION</scope>
</reference>
<dbReference type="AlphaFoldDB" id="A0A0D9YTI4"/>